<name>Q89SZ0_BRADU</name>
<dbReference type="InParanoid" id="Q89SZ0"/>
<gene>
    <name evidence="6" type="ordered locus">bll2260</name>
</gene>
<dbReference type="GO" id="GO:0003700">
    <property type="term" value="F:DNA-binding transcription factor activity"/>
    <property type="evidence" value="ECO:0007669"/>
    <property type="project" value="InterPro"/>
</dbReference>
<keyword evidence="2" id="KW-0238">DNA-binding</keyword>
<organism evidence="6 7">
    <name type="scientific">Bradyrhizobium diazoefficiens (strain JCM 10833 / BCRC 13528 / IAM 13628 / NBRC 14792 / USDA 110)</name>
    <dbReference type="NCBI Taxonomy" id="224911"/>
    <lineage>
        <taxon>Bacteria</taxon>
        <taxon>Pseudomonadati</taxon>
        <taxon>Pseudomonadota</taxon>
        <taxon>Alphaproteobacteria</taxon>
        <taxon>Hyphomicrobiales</taxon>
        <taxon>Nitrobacteraceae</taxon>
        <taxon>Bradyrhizobium</taxon>
    </lineage>
</organism>
<dbReference type="Pfam" id="PF12802">
    <property type="entry name" value="MarR_2"/>
    <property type="match status" value="1"/>
</dbReference>
<evidence type="ECO:0000259" key="5">
    <source>
        <dbReference type="PROSITE" id="PS50995"/>
    </source>
</evidence>
<dbReference type="Proteomes" id="UP000002526">
    <property type="component" value="Chromosome"/>
</dbReference>
<dbReference type="InterPro" id="IPR036390">
    <property type="entry name" value="WH_DNA-bd_sf"/>
</dbReference>
<dbReference type="PATRIC" id="fig|224911.5.peg.2191"/>
<dbReference type="EnsemblBacteria" id="BAC47525">
    <property type="protein sequence ID" value="BAC47525"/>
    <property type="gene ID" value="BAC47525"/>
</dbReference>
<dbReference type="SMART" id="SM00347">
    <property type="entry name" value="HTH_MARR"/>
    <property type="match status" value="1"/>
</dbReference>
<dbReference type="OrthoDB" id="511972at2"/>
<dbReference type="SUPFAM" id="SSF46785">
    <property type="entry name" value="Winged helix' DNA-binding domain"/>
    <property type="match status" value="1"/>
</dbReference>
<dbReference type="PANTHER" id="PTHR35790">
    <property type="entry name" value="HTH-TYPE TRANSCRIPTIONAL REGULATOR PCHR"/>
    <property type="match status" value="1"/>
</dbReference>
<feature type="compositionally biased region" description="Basic residues" evidence="4">
    <location>
        <begin position="29"/>
        <end position="39"/>
    </location>
</feature>
<dbReference type="STRING" id="224911.AAV28_08180"/>
<keyword evidence="7" id="KW-1185">Reference proteome</keyword>
<dbReference type="PANTHER" id="PTHR35790:SF4">
    <property type="entry name" value="HTH-TYPE TRANSCRIPTIONAL REGULATOR PCHR"/>
    <property type="match status" value="1"/>
</dbReference>
<keyword evidence="3" id="KW-0804">Transcription</keyword>
<evidence type="ECO:0000256" key="3">
    <source>
        <dbReference type="ARBA" id="ARBA00023163"/>
    </source>
</evidence>
<dbReference type="PhylomeDB" id="Q89SZ0"/>
<dbReference type="InterPro" id="IPR000835">
    <property type="entry name" value="HTH_MarR-typ"/>
</dbReference>
<dbReference type="AlphaFoldDB" id="Q89SZ0"/>
<feature type="compositionally biased region" description="Basic and acidic residues" evidence="4">
    <location>
        <begin position="19"/>
        <end position="28"/>
    </location>
</feature>
<dbReference type="HOGENOM" id="CLU_083287_8_3_5"/>
<sequence>MLLRSSTTIVDGRSCGPRSDVKIKPDRKATRKSHMRPSRKSTNDTTGSHSPERKPLAAVIGGTELQIAYRMGYVLNFYREPSFRRIEMEFGLTRPEIVTLIFLDFREGVTASEICEFSGHLKANISRGIIALEKKKLIRRAADKTDSRRQQLFMTAAGRALYAQYIPALRERERAMLACLTRAERNEFERLLDKLAAHVPHWAALDEL</sequence>
<dbReference type="KEGG" id="bja:bll2260"/>
<dbReference type="GO" id="GO:0003677">
    <property type="term" value="F:DNA binding"/>
    <property type="evidence" value="ECO:0007669"/>
    <property type="project" value="UniProtKB-KW"/>
</dbReference>
<feature type="region of interest" description="Disordered" evidence="4">
    <location>
        <begin position="1"/>
        <end position="54"/>
    </location>
</feature>
<dbReference type="InterPro" id="IPR052067">
    <property type="entry name" value="Metal_resp_HTH_trans_reg"/>
</dbReference>
<dbReference type="PROSITE" id="PS50995">
    <property type="entry name" value="HTH_MARR_2"/>
    <property type="match status" value="1"/>
</dbReference>
<reference evidence="7" key="1">
    <citation type="journal article" date="2002" name="DNA Res.">
        <title>Complete genomic sequence of nitrogen-fixing symbiotic bacterium Bradyrhizobium japonicum USDA110.</title>
        <authorList>
            <person name="Kaneko T."/>
            <person name="Nakamura Y."/>
            <person name="Sato S."/>
            <person name="Minamisawa K."/>
            <person name="Uchiumi T."/>
            <person name="Sasamoto S."/>
            <person name="Watanabe A."/>
            <person name="Idesawa K."/>
            <person name="Iriguchi M."/>
            <person name="Kawashima K."/>
            <person name="Kohara M."/>
            <person name="Matsumoto M."/>
            <person name="Shimpo S."/>
            <person name="Tsuruoka H."/>
            <person name="Wada T."/>
            <person name="Yamada M."/>
            <person name="Tabata S."/>
        </authorList>
    </citation>
    <scope>NUCLEOTIDE SEQUENCE [LARGE SCALE GENOMIC DNA]</scope>
    <source>
        <strain evidence="7">JCM 10833 / BCRC 13528 / IAM 13628 / NBRC 14792 / USDA 110</strain>
    </source>
</reference>
<evidence type="ECO:0000256" key="1">
    <source>
        <dbReference type="ARBA" id="ARBA00023015"/>
    </source>
</evidence>
<accession>Q89SZ0</accession>
<dbReference type="eggNOG" id="COG1846">
    <property type="taxonomic scope" value="Bacteria"/>
</dbReference>
<proteinExistence type="predicted"/>
<protein>
    <submittedName>
        <fullName evidence="6">Transcriptional regulatory protein</fullName>
    </submittedName>
</protein>
<feature type="domain" description="HTH marR-type" evidence="5">
    <location>
        <begin position="64"/>
        <end position="197"/>
    </location>
</feature>
<dbReference type="EMBL" id="BA000040">
    <property type="protein sequence ID" value="BAC47525.1"/>
    <property type="molecule type" value="Genomic_DNA"/>
</dbReference>
<evidence type="ECO:0000256" key="4">
    <source>
        <dbReference type="SAM" id="MobiDB-lite"/>
    </source>
</evidence>
<dbReference type="Gene3D" id="1.10.10.10">
    <property type="entry name" value="Winged helix-like DNA-binding domain superfamily/Winged helix DNA-binding domain"/>
    <property type="match status" value="1"/>
</dbReference>
<evidence type="ECO:0000256" key="2">
    <source>
        <dbReference type="ARBA" id="ARBA00023125"/>
    </source>
</evidence>
<dbReference type="InterPro" id="IPR036388">
    <property type="entry name" value="WH-like_DNA-bd_sf"/>
</dbReference>
<evidence type="ECO:0000313" key="6">
    <source>
        <dbReference type="EMBL" id="BAC47525.1"/>
    </source>
</evidence>
<evidence type="ECO:0000313" key="7">
    <source>
        <dbReference type="Proteomes" id="UP000002526"/>
    </source>
</evidence>
<keyword evidence="1" id="KW-0805">Transcription regulation</keyword>